<reference evidence="1" key="1">
    <citation type="journal article" date="2015" name="Nature">
        <title>Complex archaea that bridge the gap between prokaryotes and eukaryotes.</title>
        <authorList>
            <person name="Spang A."/>
            <person name="Saw J.H."/>
            <person name="Jorgensen S.L."/>
            <person name="Zaremba-Niedzwiedzka K."/>
            <person name="Martijn J."/>
            <person name="Lind A.E."/>
            <person name="van Eijk R."/>
            <person name="Schleper C."/>
            <person name="Guy L."/>
            <person name="Ettema T.J."/>
        </authorList>
    </citation>
    <scope>NUCLEOTIDE SEQUENCE</scope>
</reference>
<gene>
    <name evidence="1" type="ORF">LCGC14_2433880</name>
</gene>
<name>A0A0F9DY12_9ZZZZ</name>
<sequence>MSIECSECERDLRGGHDESCSRYRDPRDAVCEAASDYLLGVGTPKFAEINGGIDVLLQRLRDAVFAWEYPDGI</sequence>
<dbReference type="AlphaFoldDB" id="A0A0F9DY12"/>
<evidence type="ECO:0000313" key="1">
    <source>
        <dbReference type="EMBL" id="KKL22596.1"/>
    </source>
</evidence>
<proteinExistence type="predicted"/>
<protein>
    <submittedName>
        <fullName evidence="1">Uncharacterized protein</fullName>
    </submittedName>
</protein>
<dbReference type="EMBL" id="LAZR01037291">
    <property type="protein sequence ID" value="KKL22596.1"/>
    <property type="molecule type" value="Genomic_DNA"/>
</dbReference>
<comment type="caution">
    <text evidence="1">The sequence shown here is derived from an EMBL/GenBank/DDBJ whole genome shotgun (WGS) entry which is preliminary data.</text>
</comment>
<organism evidence="1">
    <name type="scientific">marine sediment metagenome</name>
    <dbReference type="NCBI Taxonomy" id="412755"/>
    <lineage>
        <taxon>unclassified sequences</taxon>
        <taxon>metagenomes</taxon>
        <taxon>ecological metagenomes</taxon>
    </lineage>
</organism>
<accession>A0A0F9DY12</accession>